<gene>
    <name evidence="2" type="ORF">CORC01_12666</name>
</gene>
<name>A0A1G4AS90_9PEZI</name>
<accession>A0A1G4AS90</accession>
<feature type="region of interest" description="Disordered" evidence="1">
    <location>
        <begin position="18"/>
        <end position="42"/>
    </location>
</feature>
<dbReference type="Proteomes" id="UP000176998">
    <property type="component" value="Unassembled WGS sequence"/>
</dbReference>
<feature type="region of interest" description="Disordered" evidence="1">
    <location>
        <begin position="115"/>
        <end position="199"/>
    </location>
</feature>
<feature type="compositionally biased region" description="Basic and acidic residues" evidence="1">
    <location>
        <begin position="190"/>
        <end position="199"/>
    </location>
</feature>
<keyword evidence="3" id="KW-1185">Reference proteome</keyword>
<evidence type="ECO:0000313" key="3">
    <source>
        <dbReference type="Proteomes" id="UP000176998"/>
    </source>
</evidence>
<protein>
    <submittedName>
        <fullName evidence="2">Uncharacterized protein</fullName>
    </submittedName>
</protein>
<dbReference type="EMBL" id="MJBS01000161">
    <property type="protein sequence ID" value="OHE92027.1"/>
    <property type="molecule type" value="Genomic_DNA"/>
</dbReference>
<comment type="caution">
    <text evidence="2">The sequence shown here is derived from an EMBL/GenBank/DDBJ whole genome shotgun (WGS) entry which is preliminary data.</text>
</comment>
<evidence type="ECO:0000313" key="2">
    <source>
        <dbReference type="EMBL" id="OHE92027.1"/>
    </source>
</evidence>
<organism evidence="2 3">
    <name type="scientific">Colletotrichum orchidophilum</name>
    <dbReference type="NCBI Taxonomy" id="1209926"/>
    <lineage>
        <taxon>Eukaryota</taxon>
        <taxon>Fungi</taxon>
        <taxon>Dikarya</taxon>
        <taxon>Ascomycota</taxon>
        <taxon>Pezizomycotina</taxon>
        <taxon>Sordariomycetes</taxon>
        <taxon>Hypocreomycetidae</taxon>
        <taxon>Glomerellales</taxon>
        <taxon>Glomerellaceae</taxon>
        <taxon>Colletotrichum</taxon>
    </lineage>
</organism>
<evidence type="ECO:0000256" key="1">
    <source>
        <dbReference type="SAM" id="MobiDB-lite"/>
    </source>
</evidence>
<dbReference type="OrthoDB" id="4847539at2759"/>
<sequence>MGLITGLVSTVVHAAAGRNPYSHNHNNQSPVTTVDSAAGAGGPHDGYHTGPDGQPCGICKVALPFGKGREARRDRRAALDERRAVIYAMRAQQRGGGRWGRLGYDASPGFLAAGPYHHQQQQQQQQRYYNNMSRGGPSGVQEEGVEEWQHERRRASTGDNVPPPAYSAAGPSSSSTGIEASRSVEVLGNGDEKHGQEKA</sequence>
<dbReference type="AlphaFoldDB" id="A0A1G4AS90"/>
<feature type="compositionally biased region" description="Basic and acidic residues" evidence="1">
    <location>
        <begin position="147"/>
        <end position="156"/>
    </location>
</feature>
<dbReference type="RefSeq" id="XP_022469198.1">
    <property type="nucleotide sequence ID" value="XM_022624285.1"/>
</dbReference>
<dbReference type="GeneID" id="34565795"/>
<feature type="compositionally biased region" description="Low complexity" evidence="1">
    <location>
        <begin position="166"/>
        <end position="175"/>
    </location>
</feature>
<proteinExistence type="predicted"/>
<feature type="compositionally biased region" description="Polar residues" evidence="1">
    <location>
        <begin position="21"/>
        <end position="35"/>
    </location>
</feature>
<reference evidence="2 3" key="1">
    <citation type="submission" date="2016-09" db="EMBL/GenBank/DDBJ databases">
        <authorList>
            <person name="Capua I."/>
            <person name="De Benedictis P."/>
            <person name="Joannis T."/>
            <person name="Lombin L.H."/>
            <person name="Cattoli G."/>
        </authorList>
    </citation>
    <scope>NUCLEOTIDE SEQUENCE [LARGE SCALE GENOMIC DNA]</scope>
    <source>
        <strain evidence="2 3">IMI 309357</strain>
    </source>
</reference>